<comment type="catalytic activity">
    <reaction evidence="3">
        <text>RX + glutathione = an S-substituted glutathione + a halide anion + H(+)</text>
        <dbReference type="Rhea" id="RHEA:16437"/>
        <dbReference type="ChEBI" id="CHEBI:15378"/>
        <dbReference type="ChEBI" id="CHEBI:16042"/>
        <dbReference type="ChEBI" id="CHEBI:17792"/>
        <dbReference type="ChEBI" id="CHEBI:57925"/>
        <dbReference type="ChEBI" id="CHEBI:90779"/>
        <dbReference type="EC" id="2.5.1.18"/>
    </reaction>
</comment>
<dbReference type="InterPro" id="IPR040079">
    <property type="entry name" value="Glutathione_S-Trfase"/>
</dbReference>
<dbReference type="InterPro" id="IPR004045">
    <property type="entry name" value="Glutathione_S-Trfase_N"/>
</dbReference>
<dbReference type="SFLD" id="SFLDS00019">
    <property type="entry name" value="Glutathione_Transferase_(cytos"/>
    <property type="match status" value="1"/>
</dbReference>
<dbReference type="EC" id="2.5.1.18" evidence="1"/>
<dbReference type="Gene3D" id="3.40.30.10">
    <property type="entry name" value="Glutaredoxin"/>
    <property type="match status" value="1"/>
</dbReference>
<gene>
    <name evidence="8" type="primary">LOC111453724</name>
</gene>
<dbReference type="InterPro" id="IPR036282">
    <property type="entry name" value="Glutathione-S-Trfase_C_sf"/>
</dbReference>
<reference evidence="8" key="1">
    <citation type="submission" date="2025-08" db="UniProtKB">
        <authorList>
            <consortium name="RefSeq"/>
        </authorList>
    </citation>
    <scope>IDENTIFICATION</scope>
    <source>
        <tissue evidence="8">Young leaves</tissue>
    </source>
</reference>
<dbReference type="Gene3D" id="1.20.1050.10">
    <property type="match status" value="1"/>
</dbReference>
<evidence type="ECO:0000313" key="7">
    <source>
        <dbReference type="Proteomes" id="UP000504609"/>
    </source>
</evidence>
<dbReference type="InterPro" id="IPR010987">
    <property type="entry name" value="Glutathione-S-Trfase_C-like"/>
</dbReference>
<evidence type="ECO:0000256" key="2">
    <source>
        <dbReference type="ARBA" id="ARBA00022679"/>
    </source>
</evidence>
<dbReference type="PANTHER" id="PTHR11260">
    <property type="entry name" value="GLUTATHIONE S-TRANSFERASE, GST, SUPERFAMILY, GST DOMAIN CONTAINING"/>
    <property type="match status" value="1"/>
</dbReference>
<evidence type="ECO:0000256" key="1">
    <source>
        <dbReference type="ARBA" id="ARBA00012452"/>
    </source>
</evidence>
<protein>
    <recommendedName>
        <fullName evidence="1">glutathione transferase</fullName>
        <ecNumber evidence="1">2.5.1.18</ecNumber>
    </recommendedName>
</protein>
<dbReference type="KEGG" id="cmos:111453724"/>
<dbReference type="PROSITE" id="PS50404">
    <property type="entry name" value="GST_NTER"/>
    <property type="match status" value="1"/>
</dbReference>
<dbReference type="GO" id="GO:0006749">
    <property type="term" value="P:glutathione metabolic process"/>
    <property type="evidence" value="ECO:0007669"/>
    <property type="project" value="InterPro"/>
</dbReference>
<dbReference type="SUPFAM" id="SSF47616">
    <property type="entry name" value="GST C-terminal domain-like"/>
    <property type="match status" value="1"/>
</dbReference>
<dbReference type="SFLD" id="SFLDG01152">
    <property type="entry name" value="Main.3:_Omega-_and_Tau-like"/>
    <property type="match status" value="1"/>
</dbReference>
<accession>A0A6J1GGI0</accession>
<dbReference type="Pfam" id="PF02798">
    <property type="entry name" value="GST_N"/>
    <property type="match status" value="1"/>
</dbReference>
<dbReference type="CDD" id="cd03185">
    <property type="entry name" value="GST_C_Tau"/>
    <property type="match status" value="1"/>
</dbReference>
<dbReference type="InterPro" id="IPR045073">
    <property type="entry name" value="Omega/Tau-like"/>
</dbReference>
<keyword evidence="7" id="KW-1185">Reference proteome</keyword>
<proteinExistence type="inferred from homology"/>
<evidence type="ECO:0000259" key="5">
    <source>
        <dbReference type="PROSITE" id="PS50404"/>
    </source>
</evidence>
<comment type="similarity">
    <text evidence="4">Belongs to the GST superfamily.</text>
</comment>
<dbReference type="PROSITE" id="PS50405">
    <property type="entry name" value="GST_CTER"/>
    <property type="match status" value="1"/>
</dbReference>
<dbReference type="GO" id="GO:0004364">
    <property type="term" value="F:glutathione transferase activity"/>
    <property type="evidence" value="ECO:0007669"/>
    <property type="project" value="UniProtKB-EC"/>
</dbReference>
<dbReference type="GO" id="GO:0005737">
    <property type="term" value="C:cytoplasm"/>
    <property type="evidence" value="ECO:0007669"/>
    <property type="project" value="TreeGrafter"/>
</dbReference>
<dbReference type="FunFam" id="1.20.1050.10:FF:000012">
    <property type="entry name" value="Tau class glutathione S-transferase"/>
    <property type="match status" value="1"/>
</dbReference>
<dbReference type="AlphaFoldDB" id="A0A6J1GGI0"/>
<dbReference type="GeneID" id="111453724"/>
<dbReference type="SFLD" id="SFLDG00358">
    <property type="entry name" value="Main_(cytGST)"/>
    <property type="match status" value="1"/>
</dbReference>
<name>A0A6J1GGI0_CUCMO</name>
<dbReference type="PANTHER" id="PTHR11260:SF676">
    <property type="entry name" value="GLUTATHIONE S-TRANSFERASE U8"/>
    <property type="match status" value="1"/>
</dbReference>
<evidence type="ECO:0000256" key="3">
    <source>
        <dbReference type="ARBA" id="ARBA00047960"/>
    </source>
</evidence>
<evidence type="ECO:0000313" key="8">
    <source>
        <dbReference type="RefSeq" id="XP_022950710.1"/>
    </source>
</evidence>
<dbReference type="Proteomes" id="UP000504609">
    <property type="component" value="Unplaced"/>
</dbReference>
<dbReference type="CDD" id="cd03058">
    <property type="entry name" value="GST_N_Tau"/>
    <property type="match status" value="1"/>
</dbReference>
<evidence type="ECO:0000256" key="4">
    <source>
        <dbReference type="RuleBase" id="RU003494"/>
    </source>
</evidence>
<dbReference type="Pfam" id="PF00043">
    <property type="entry name" value="GST_C"/>
    <property type="match status" value="1"/>
</dbReference>
<feature type="domain" description="GST C-terminal" evidence="6">
    <location>
        <begin position="88"/>
        <end position="217"/>
    </location>
</feature>
<evidence type="ECO:0000259" key="6">
    <source>
        <dbReference type="PROSITE" id="PS50405"/>
    </source>
</evidence>
<dbReference type="InterPro" id="IPR036249">
    <property type="entry name" value="Thioredoxin-like_sf"/>
</dbReference>
<keyword evidence="2" id="KW-0808">Transferase</keyword>
<dbReference type="InterPro" id="IPR045074">
    <property type="entry name" value="GST_C_Tau"/>
</dbReference>
<dbReference type="InterPro" id="IPR004046">
    <property type="entry name" value="GST_C"/>
</dbReference>
<organism evidence="7 8">
    <name type="scientific">Cucurbita moschata</name>
    <name type="common">Winter crookneck squash</name>
    <name type="synonym">Cucurbita pepo var. moschata</name>
    <dbReference type="NCBI Taxonomy" id="3662"/>
    <lineage>
        <taxon>Eukaryota</taxon>
        <taxon>Viridiplantae</taxon>
        <taxon>Streptophyta</taxon>
        <taxon>Embryophyta</taxon>
        <taxon>Tracheophyta</taxon>
        <taxon>Spermatophyta</taxon>
        <taxon>Magnoliopsida</taxon>
        <taxon>eudicotyledons</taxon>
        <taxon>Gunneridae</taxon>
        <taxon>Pentapetalae</taxon>
        <taxon>rosids</taxon>
        <taxon>fabids</taxon>
        <taxon>Cucurbitales</taxon>
        <taxon>Cucurbitaceae</taxon>
        <taxon>Cucurbiteae</taxon>
        <taxon>Cucurbita</taxon>
    </lineage>
</organism>
<dbReference type="RefSeq" id="XP_022950710.1">
    <property type="nucleotide sequence ID" value="XM_023094942.1"/>
</dbReference>
<sequence>MAEQLQVFGFWESAFSRRVELALKLKGIEYQYFEEDLPHNKSHLLLQYNPIHKKVPVLVHNGNPISESLVILEYIDENWKTNPLLPQHPHDRAVARFWAKFIDDKVVVAVVKAAGSEGEEREKAVEEAGEALGALEKELGSRTLFGGERVGFVDVVGSVIVGWVPAIEECFGFEVLRSDKFPNLMKWSEEVAKHGVVKEILPPKHEIVAFMEANWKF</sequence>
<dbReference type="FunFam" id="3.40.30.10:FF:000014">
    <property type="entry name" value="Tau class glutathione S-transferase"/>
    <property type="match status" value="1"/>
</dbReference>
<feature type="domain" description="GST N-terminal" evidence="5">
    <location>
        <begin position="3"/>
        <end position="83"/>
    </location>
</feature>
<dbReference type="SUPFAM" id="SSF52833">
    <property type="entry name" value="Thioredoxin-like"/>
    <property type="match status" value="1"/>
</dbReference>